<feature type="transmembrane region" description="Helical" evidence="2">
    <location>
        <begin position="221"/>
        <end position="241"/>
    </location>
</feature>
<protein>
    <recommendedName>
        <fullName evidence="5">Pheromone receptor</fullName>
    </recommendedName>
</protein>
<dbReference type="EMBL" id="OZ037944">
    <property type="protein sequence ID" value="CAL1695743.1"/>
    <property type="molecule type" value="Genomic_DNA"/>
</dbReference>
<evidence type="ECO:0008006" key="5">
    <source>
        <dbReference type="Google" id="ProtNLM"/>
    </source>
</evidence>
<evidence type="ECO:0000313" key="4">
    <source>
        <dbReference type="Proteomes" id="UP001497453"/>
    </source>
</evidence>
<feature type="region of interest" description="Disordered" evidence="1">
    <location>
        <begin position="345"/>
        <end position="451"/>
    </location>
</feature>
<evidence type="ECO:0000256" key="2">
    <source>
        <dbReference type="SAM" id="Phobius"/>
    </source>
</evidence>
<dbReference type="Proteomes" id="UP001497453">
    <property type="component" value="Chromosome 1"/>
</dbReference>
<keyword evidence="2" id="KW-0472">Membrane</keyword>
<feature type="compositionally biased region" description="Low complexity" evidence="1">
    <location>
        <begin position="414"/>
        <end position="423"/>
    </location>
</feature>
<gene>
    <name evidence="3" type="ORF">GFSPODELE1_LOCUS881</name>
</gene>
<keyword evidence="2" id="KW-0812">Transmembrane</keyword>
<reference evidence="4" key="1">
    <citation type="submission" date="2024-04" db="EMBL/GenBank/DDBJ databases">
        <authorList>
            <person name="Shaw F."/>
            <person name="Minotto A."/>
        </authorList>
    </citation>
    <scope>NUCLEOTIDE SEQUENCE [LARGE SCALE GENOMIC DNA]</scope>
</reference>
<evidence type="ECO:0000313" key="3">
    <source>
        <dbReference type="EMBL" id="CAL1695743.1"/>
    </source>
</evidence>
<keyword evidence="2" id="KW-1133">Transmembrane helix</keyword>
<feature type="region of interest" description="Disordered" evidence="1">
    <location>
        <begin position="465"/>
        <end position="494"/>
    </location>
</feature>
<feature type="transmembrane region" description="Helical" evidence="2">
    <location>
        <begin position="83"/>
        <end position="107"/>
    </location>
</feature>
<feature type="transmembrane region" description="Helical" evidence="2">
    <location>
        <begin position="6"/>
        <end position="27"/>
    </location>
</feature>
<feature type="transmembrane region" description="Helical" evidence="2">
    <location>
        <begin position="128"/>
        <end position="152"/>
    </location>
</feature>
<proteinExistence type="predicted"/>
<sequence>MESWDGIRLTVTVLEVVGIVLLSALLLTPAPKHAIVNSMTIAALLRSICAVIPPIAYQRLSVQFDAIRMHASLQKLCISMAIILRYLTVVKAAYSVSFTLPLLYLAVKHSKQSMQGNSSGKSMFFTRTVALLCIGPFVWALPAIIIPIPTIVHDRHALHPMFFEAICTVSHTSYQIVSLTQMILPLLCATGISLAFVWYLWKSVKLPLASHTLGLLDLTRILRFGALLGIIVLSAVLYTIVMATWARDHVRLHGNMPMRTVFIISMVWEAITPILMFFIFGAQEEVFAVWHSWFRSLSKRTPRLFEDHTPSVRSEEDNSYLDFQDRQQGWLLGLRQQFKFTPNNEASTNIRFSPTFSSDSDEKVHAPPISSSPVHIHPASLSLRPVSSHMKGLSVPSPATSLRPPPRPARSRSDSPNDSPSADFLESHPFRNVPNMPSLTAFGNGDDSSEIVRGREAVIRMFEDEMEKENDYNWTAQGAARRPDTGESSQTFGN</sequence>
<keyword evidence="4" id="KW-1185">Reference proteome</keyword>
<feature type="compositionally biased region" description="Polar residues" evidence="1">
    <location>
        <begin position="345"/>
        <end position="358"/>
    </location>
</feature>
<organism evidence="3 4">
    <name type="scientific">Somion occarium</name>
    <dbReference type="NCBI Taxonomy" id="3059160"/>
    <lineage>
        <taxon>Eukaryota</taxon>
        <taxon>Fungi</taxon>
        <taxon>Dikarya</taxon>
        <taxon>Basidiomycota</taxon>
        <taxon>Agaricomycotina</taxon>
        <taxon>Agaricomycetes</taxon>
        <taxon>Polyporales</taxon>
        <taxon>Cerrenaceae</taxon>
        <taxon>Somion</taxon>
    </lineage>
</organism>
<accession>A0ABP1CM36</accession>
<feature type="transmembrane region" description="Helical" evidence="2">
    <location>
        <begin position="182"/>
        <end position="201"/>
    </location>
</feature>
<evidence type="ECO:0000256" key="1">
    <source>
        <dbReference type="SAM" id="MobiDB-lite"/>
    </source>
</evidence>
<name>A0ABP1CM36_9APHY</name>
<feature type="transmembrane region" description="Helical" evidence="2">
    <location>
        <begin position="34"/>
        <end position="56"/>
    </location>
</feature>
<feature type="compositionally biased region" description="Low complexity" evidence="1">
    <location>
        <begin position="366"/>
        <end position="380"/>
    </location>
</feature>
<feature type="transmembrane region" description="Helical" evidence="2">
    <location>
        <begin position="261"/>
        <end position="282"/>
    </location>
</feature>